<sequence length="59" mass="6916">ISEENEDYYSNSDYISIENELDDILEKHTIYRSNTELESFNNNSDLITLSSNINHNSEE</sequence>
<evidence type="ECO:0000313" key="1">
    <source>
        <dbReference type="EMBL" id="CAG8685313.1"/>
    </source>
</evidence>
<protein>
    <submittedName>
        <fullName evidence="1">4155_t:CDS:1</fullName>
    </submittedName>
</protein>
<accession>A0ACA9P0I0</accession>
<comment type="caution">
    <text evidence="1">The sequence shown here is derived from an EMBL/GenBank/DDBJ whole genome shotgun (WGS) entry which is preliminary data.</text>
</comment>
<feature type="non-terminal residue" evidence="1">
    <location>
        <position position="1"/>
    </location>
</feature>
<dbReference type="Proteomes" id="UP000789860">
    <property type="component" value="Unassembled WGS sequence"/>
</dbReference>
<dbReference type="EMBL" id="CAJVPM010033426">
    <property type="protein sequence ID" value="CAG8685313.1"/>
    <property type="molecule type" value="Genomic_DNA"/>
</dbReference>
<name>A0ACA9P0I0_9GLOM</name>
<reference evidence="1" key="1">
    <citation type="submission" date="2021-06" db="EMBL/GenBank/DDBJ databases">
        <authorList>
            <person name="Kallberg Y."/>
            <person name="Tangrot J."/>
            <person name="Rosling A."/>
        </authorList>
    </citation>
    <scope>NUCLEOTIDE SEQUENCE</scope>
    <source>
        <strain evidence="1">AU212A</strain>
    </source>
</reference>
<organism evidence="1 2">
    <name type="scientific">Scutellospora calospora</name>
    <dbReference type="NCBI Taxonomy" id="85575"/>
    <lineage>
        <taxon>Eukaryota</taxon>
        <taxon>Fungi</taxon>
        <taxon>Fungi incertae sedis</taxon>
        <taxon>Mucoromycota</taxon>
        <taxon>Glomeromycotina</taxon>
        <taxon>Glomeromycetes</taxon>
        <taxon>Diversisporales</taxon>
        <taxon>Gigasporaceae</taxon>
        <taxon>Scutellospora</taxon>
    </lineage>
</organism>
<keyword evidence="2" id="KW-1185">Reference proteome</keyword>
<evidence type="ECO:0000313" key="2">
    <source>
        <dbReference type="Proteomes" id="UP000789860"/>
    </source>
</evidence>
<proteinExistence type="predicted"/>
<gene>
    <name evidence="1" type="ORF">SCALOS_LOCUS9884</name>
</gene>